<accession>W4KLD7</accession>
<gene>
    <name evidence="2" type="ORF">HETIRDRAFT_99128</name>
</gene>
<dbReference type="RefSeq" id="XP_009540669.1">
    <property type="nucleotide sequence ID" value="XM_009542374.1"/>
</dbReference>
<reference evidence="2 3" key="1">
    <citation type="journal article" date="2012" name="New Phytol.">
        <title>Insight into trade-off between wood decay and parasitism from the genome of a fungal forest pathogen.</title>
        <authorList>
            <person name="Olson A."/>
            <person name="Aerts A."/>
            <person name="Asiegbu F."/>
            <person name="Belbahri L."/>
            <person name="Bouzid O."/>
            <person name="Broberg A."/>
            <person name="Canback B."/>
            <person name="Coutinho P.M."/>
            <person name="Cullen D."/>
            <person name="Dalman K."/>
            <person name="Deflorio G."/>
            <person name="van Diepen L.T."/>
            <person name="Dunand C."/>
            <person name="Duplessis S."/>
            <person name="Durling M."/>
            <person name="Gonthier P."/>
            <person name="Grimwood J."/>
            <person name="Fossdal C.G."/>
            <person name="Hansson D."/>
            <person name="Henrissat B."/>
            <person name="Hietala A."/>
            <person name="Himmelstrand K."/>
            <person name="Hoffmeister D."/>
            <person name="Hogberg N."/>
            <person name="James T.Y."/>
            <person name="Karlsson M."/>
            <person name="Kohler A."/>
            <person name="Kues U."/>
            <person name="Lee Y.H."/>
            <person name="Lin Y.C."/>
            <person name="Lind M."/>
            <person name="Lindquist E."/>
            <person name="Lombard V."/>
            <person name="Lucas S."/>
            <person name="Lunden K."/>
            <person name="Morin E."/>
            <person name="Murat C."/>
            <person name="Park J."/>
            <person name="Raffaello T."/>
            <person name="Rouze P."/>
            <person name="Salamov A."/>
            <person name="Schmutz J."/>
            <person name="Solheim H."/>
            <person name="Stahlberg J."/>
            <person name="Velez H."/>
            <person name="de Vries R.P."/>
            <person name="Wiebenga A."/>
            <person name="Woodward S."/>
            <person name="Yakovlev I."/>
            <person name="Garbelotto M."/>
            <person name="Martin F."/>
            <person name="Grigoriev I.V."/>
            <person name="Stenlid J."/>
        </authorList>
    </citation>
    <scope>NUCLEOTIDE SEQUENCE [LARGE SCALE GENOMIC DNA]</scope>
    <source>
        <strain evidence="2 3">TC 32-1</strain>
    </source>
</reference>
<dbReference type="AlphaFoldDB" id="W4KLD7"/>
<dbReference type="KEGG" id="hir:HETIRDRAFT_99128"/>
<dbReference type="Proteomes" id="UP000030671">
    <property type="component" value="Unassembled WGS sequence"/>
</dbReference>
<feature type="region of interest" description="Disordered" evidence="1">
    <location>
        <begin position="25"/>
        <end position="51"/>
    </location>
</feature>
<sequence>MSHLSTIAIAASPALHVSYHDMDSRSGGVATDGAKEATEAMSQPTNLSRCPCESSIAPASSGWKGDVRPYLRDCIGLRVENVPSRFGRVWSLASTRGRLRVEEV</sequence>
<evidence type="ECO:0000256" key="1">
    <source>
        <dbReference type="SAM" id="MobiDB-lite"/>
    </source>
</evidence>
<evidence type="ECO:0000313" key="3">
    <source>
        <dbReference type="Proteomes" id="UP000030671"/>
    </source>
</evidence>
<dbReference type="HOGENOM" id="CLU_2250490_0_0_1"/>
<dbReference type="InParanoid" id="W4KLD7"/>
<protein>
    <submittedName>
        <fullName evidence="2">Uncharacterized protein</fullName>
    </submittedName>
</protein>
<dbReference type="GeneID" id="20678892"/>
<organism evidence="2 3">
    <name type="scientific">Heterobasidion irregulare (strain TC 32-1)</name>
    <dbReference type="NCBI Taxonomy" id="747525"/>
    <lineage>
        <taxon>Eukaryota</taxon>
        <taxon>Fungi</taxon>
        <taxon>Dikarya</taxon>
        <taxon>Basidiomycota</taxon>
        <taxon>Agaricomycotina</taxon>
        <taxon>Agaricomycetes</taxon>
        <taxon>Russulales</taxon>
        <taxon>Bondarzewiaceae</taxon>
        <taxon>Heterobasidion</taxon>
        <taxon>Heterobasidion annosum species complex</taxon>
    </lineage>
</organism>
<proteinExistence type="predicted"/>
<dbReference type="EMBL" id="KI925454">
    <property type="protein sequence ID" value="ETW86668.1"/>
    <property type="molecule type" value="Genomic_DNA"/>
</dbReference>
<name>W4KLD7_HETIT</name>
<keyword evidence="3" id="KW-1185">Reference proteome</keyword>
<evidence type="ECO:0000313" key="2">
    <source>
        <dbReference type="EMBL" id="ETW86668.1"/>
    </source>
</evidence>